<name>A0A7W5E518_9BACT</name>
<evidence type="ECO:0000259" key="7">
    <source>
        <dbReference type="Pfam" id="PF00884"/>
    </source>
</evidence>
<feature type="region of interest" description="Disordered" evidence="5">
    <location>
        <begin position="532"/>
        <end position="556"/>
    </location>
</feature>
<gene>
    <name evidence="8" type="ORF">FHS27_005302</name>
</gene>
<dbReference type="PANTHER" id="PTHR42693:SF53">
    <property type="entry name" value="ENDO-4-O-SULFATASE"/>
    <property type="match status" value="1"/>
</dbReference>
<dbReference type="InterPro" id="IPR024607">
    <property type="entry name" value="Sulfatase_CS"/>
</dbReference>
<dbReference type="GO" id="GO:0046872">
    <property type="term" value="F:metal ion binding"/>
    <property type="evidence" value="ECO:0007669"/>
    <property type="project" value="UniProtKB-KW"/>
</dbReference>
<feature type="compositionally biased region" description="Basic residues" evidence="5">
    <location>
        <begin position="536"/>
        <end position="546"/>
    </location>
</feature>
<dbReference type="PANTHER" id="PTHR42693">
    <property type="entry name" value="ARYLSULFATASE FAMILY MEMBER"/>
    <property type="match status" value="1"/>
</dbReference>
<keyword evidence="3 8" id="KW-0378">Hydrolase</keyword>
<keyword evidence="9" id="KW-1185">Reference proteome</keyword>
<evidence type="ECO:0000256" key="3">
    <source>
        <dbReference type="ARBA" id="ARBA00022801"/>
    </source>
</evidence>
<evidence type="ECO:0000313" key="8">
    <source>
        <dbReference type="EMBL" id="MBB3209462.1"/>
    </source>
</evidence>
<keyword evidence="4" id="KW-0106">Calcium</keyword>
<dbReference type="Pfam" id="PF00884">
    <property type="entry name" value="Sulfatase"/>
    <property type="match status" value="1"/>
</dbReference>
<sequence length="556" mass="62294">MPRSFVLLLFLLSLFGFGNSFANERPDIILVMVDDMGFSDLGCYGSEIETPNIDQLAAGGVRFDQFYNSGRCCPTRATLMTGLHPHQVGIGHMTLSPAQKPNDRPANYQGYINERCVTIAEALAPSGYATFMSGKWHLGMHDASLLPMQRGYQQYYGSLAGATRYFAPLHPRGMTSGNTPVENPESTTEEAFYTTDAFTDHAIRFIRGHREQSPERPYFLYLAYTAPHWPLQAFEDDIDRYRGKYRDGWDAVRRARYQRQIELGLINEKWPLSPSTAGIPKWETLSERQRDEMDLKMAIYAAMIDRIDQNIGKLVESLKSLGRFENTLIVLLSDNGACAEGGMLGRGEFHDVDKRNLETANSYGEAWANASSTPFRLYKHFAHEGGTASPFLMHWPSSIGPNPQWYRSPAQLIDVMPTLLDVAGATYPDEKAGQPIPPLDGISLRPAFHGKPLARAEPICIEHEQNAFLRDGKWKLVGRGVAGARSVDATKWELYDMEADRTETNNLAPAMPERTAAMAAKWNVWSDRVGVYPKPVSKKKTPKKTVTKNSNKRQGD</sequence>
<evidence type="ECO:0000256" key="4">
    <source>
        <dbReference type="ARBA" id="ARBA00022837"/>
    </source>
</evidence>
<feature type="domain" description="Sulfatase N-terminal" evidence="7">
    <location>
        <begin position="26"/>
        <end position="425"/>
    </location>
</feature>
<dbReference type="EC" id="3.1.6.1" evidence="8"/>
<organism evidence="8 9">
    <name type="scientific">Aporhodopirellula rubra</name>
    <dbReference type="NCBI Taxonomy" id="980271"/>
    <lineage>
        <taxon>Bacteria</taxon>
        <taxon>Pseudomonadati</taxon>
        <taxon>Planctomycetota</taxon>
        <taxon>Planctomycetia</taxon>
        <taxon>Pirellulales</taxon>
        <taxon>Pirellulaceae</taxon>
        <taxon>Aporhodopirellula</taxon>
    </lineage>
</organism>
<dbReference type="Proteomes" id="UP000536179">
    <property type="component" value="Unassembled WGS sequence"/>
</dbReference>
<feature type="signal peptide" evidence="6">
    <location>
        <begin position="1"/>
        <end position="22"/>
    </location>
</feature>
<evidence type="ECO:0000256" key="5">
    <source>
        <dbReference type="SAM" id="MobiDB-lite"/>
    </source>
</evidence>
<dbReference type="SUPFAM" id="SSF53649">
    <property type="entry name" value="Alkaline phosphatase-like"/>
    <property type="match status" value="1"/>
</dbReference>
<keyword evidence="6" id="KW-0732">Signal</keyword>
<evidence type="ECO:0000256" key="6">
    <source>
        <dbReference type="SAM" id="SignalP"/>
    </source>
</evidence>
<dbReference type="Gene3D" id="3.40.720.10">
    <property type="entry name" value="Alkaline Phosphatase, subunit A"/>
    <property type="match status" value="1"/>
</dbReference>
<evidence type="ECO:0000256" key="2">
    <source>
        <dbReference type="ARBA" id="ARBA00022723"/>
    </source>
</evidence>
<dbReference type="EMBL" id="JACHXU010000024">
    <property type="protein sequence ID" value="MBB3209462.1"/>
    <property type="molecule type" value="Genomic_DNA"/>
</dbReference>
<dbReference type="Gene3D" id="3.30.1120.10">
    <property type="match status" value="1"/>
</dbReference>
<feature type="chain" id="PRO_5030819437" evidence="6">
    <location>
        <begin position="23"/>
        <end position="556"/>
    </location>
</feature>
<dbReference type="FunFam" id="3.40.720.10:FF:000047">
    <property type="entry name" value="Arylsulfatase"/>
    <property type="match status" value="1"/>
</dbReference>
<dbReference type="InterPro" id="IPR000917">
    <property type="entry name" value="Sulfatase_N"/>
</dbReference>
<dbReference type="GO" id="GO:0004065">
    <property type="term" value="F:arylsulfatase activity"/>
    <property type="evidence" value="ECO:0007669"/>
    <property type="project" value="UniProtKB-EC"/>
</dbReference>
<comment type="similarity">
    <text evidence="1">Belongs to the sulfatase family.</text>
</comment>
<dbReference type="RefSeq" id="WP_184308102.1">
    <property type="nucleotide sequence ID" value="NZ_JACHXU010000024.1"/>
</dbReference>
<dbReference type="InterPro" id="IPR017850">
    <property type="entry name" value="Alkaline_phosphatase_core_sf"/>
</dbReference>
<dbReference type="PROSITE" id="PS00149">
    <property type="entry name" value="SULFATASE_2"/>
    <property type="match status" value="1"/>
</dbReference>
<proteinExistence type="inferred from homology"/>
<accession>A0A7W5E518</accession>
<dbReference type="AlphaFoldDB" id="A0A7W5E518"/>
<protein>
    <submittedName>
        <fullName evidence="8">Arylsulfatase</fullName>
        <ecNumber evidence="8">3.1.6.1</ecNumber>
    </submittedName>
</protein>
<comment type="caution">
    <text evidence="8">The sequence shown here is derived from an EMBL/GenBank/DDBJ whole genome shotgun (WGS) entry which is preliminary data.</text>
</comment>
<keyword evidence="2" id="KW-0479">Metal-binding</keyword>
<dbReference type="InterPro" id="IPR050738">
    <property type="entry name" value="Sulfatase"/>
</dbReference>
<evidence type="ECO:0000256" key="1">
    <source>
        <dbReference type="ARBA" id="ARBA00008779"/>
    </source>
</evidence>
<reference evidence="8 9" key="1">
    <citation type="submission" date="2020-08" db="EMBL/GenBank/DDBJ databases">
        <title>Genomic Encyclopedia of Type Strains, Phase III (KMG-III): the genomes of soil and plant-associated and newly described type strains.</title>
        <authorList>
            <person name="Whitman W."/>
        </authorList>
    </citation>
    <scope>NUCLEOTIDE SEQUENCE [LARGE SCALE GENOMIC DNA]</scope>
    <source>
        <strain evidence="8 9">CECT 8075</strain>
    </source>
</reference>
<dbReference type="CDD" id="cd16025">
    <property type="entry name" value="PAS_like"/>
    <property type="match status" value="1"/>
</dbReference>
<evidence type="ECO:0000313" key="9">
    <source>
        <dbReference type="Proteomes" id="UP000536179"/>
    </source>
</evidence>